<organism evidence="1 3">
    <name type="scientific">Dolosigranulum pigrum</name>
    <dbReference type="NCBI Taxonomy" id="29394"/>
    <lineage>
        <taxon>Bacteria</taxon>
        <taxon>Bacillati</taxon>
        <taxon>Bacillota</taxon>
        <taxon>Bacilli</taxon>
        <taxon>Lactobacillales</taxon>
        <taxon>Carnobacteriaceae</taxon>
        <taxon>Dolosigranulum</taxon>
    </lineage>
</organism>
<reference evidence="1 3" key="1">
    <citation type="submission" date="2017-01" db="EMBL/GenBank/DDBJ databases">
        <title>Complete Genome Sequence of Dolosigranulum pigrum isolated from a Patient with interstitial lung disease.</title>
        <authorList>
            <person name="Mukhopadhyay R."/>
            <person name="Joaquin J."/>
            <person name="Hogue R."/>
            <person name="Fitzgerald S."/>
            <person name="Jospin G."/>
            <person name="Eisen J.A."/>
            <person name="Chaturvedi V."/>
        </authorList>
    </citation>
    <scope>NUCLEOTIDE SEQUENCE [LARGE SCALE GENOMIC DNA]</scope>
    <source>
        <strain evidence="1 3">15S00348</strain>
    </source>
</reference>
<accession>A0A1S8KNN7</accession>
<evidence type="ECO:0000313" key="1">
    <source>
        <dbReference type="EMBL" id="OOL81095.1"/>
    </source>
</evidence>
<dbReference type="EMBL" id="MUYF01000003">
    <property type="protein sequence ID" value="OOL81095.1"/>
    <property type="molecule type" value="Genomic_DNA"/>
</dbReference>
<protein>
    <recommendedName>
        <fullName evidence="5">Tetratricopeptide repeat protein</fullName>
    </recommendedName>
</protein>
<dbReference type="Proteomes" id="UP000249099">
    <property type="component" value="Unassembled WGS sequence"/>
</dbReference>
<evidence type="ECO:0000313" key="2">
    <source>
        <dbReference type="EMBL" id="RAN63506.1"/>
    </source>
</evidence>
<dbReference type="EMBL" id="NAQV01000015">
    <property type="protein sequence ID" value="RAN63506.1"/>
    <property type="molecule type" value="Genomic_DNA"/>
</dbReference>
<evidence type="ECO:0008006" key="5">
    <source>
        <dbReference type="Google" id="ProtNLM"/>
    </source>
</evidence>
<comment type="caution">
    <text evidence="1">The sequence shown here is derived from an EMBL/GenBank/DDBJ whole genome shotgun (WGS) entry which is preliminary data.</text>
</comment>
<name>A0A1S8KNN7_9LACT</name>
<evidence type="ECO:0000313" key="3">
    <source>
        <dbReference type="Proteomes" id="UP000190409"/>
    </source>
</evidence>
<reference evidence="2 4" key="2">
    <citation type="submission" date="2017-03" db="EMBL/GenBank/DDBJ databases">
        <title>wgs assembly of Dolosigranulum pigrum KPL CDC strains.</title>
        <authorList>
            <person name="Brugger S.D."/>
            <person name="Pettigrew M."/>
            <person name="Kong Y."/>
            <person name="Lemon K.P."/>
        </authorList>
    </citation>
    <scope>NUCLEOTIDE SEQUENCE [LARGE SCALE GENOMIC DNA]</scope>
    <source>
        <strain evidence="2 4">KPL1931_CDC4294-98</strain>
    </source>
</reference>
<dbReference type="RefSeq" id="WP_077862585.1">
    <property type="nucleotide sequence ID" value="NZ_NAQR01000011.1"/>
</dbReference>
<dbReference type="AlphaFoldDB" id="A0A1S8KNN7"/>
<proteinExistence type="predicted"/>
<gene>
    <name evidence="2" type="ORF">B8A44_05125</name>
    <name evidence="1" type="ORF">BWX42_04435</name>
</gene>
<dbReference type="Proteomes" id="UP000190409">
    <property type="component" value="Unassembled WGS sequence"/>
</dbReference>
<evidence type="ECO:0000313" key="4">
    <source>
        <dbReference type="Proteomes" id="UP000249099"/>
    </source>
</evidence>
<sequence>MGKVYQFPYNSAQLRQQIRQAEENEDYVASYHYAKLLFQETDDLEVLHLVSFFANKIGAYDEALTLMDDRIEAVLSHERLSKQYCQLLMASGQTETALEIATVLQEGNRSDPEWATLIDDIQAVSTLRRYDQVDMDDLDQQLRRLRSLEQPHQLEVISQAHLLSSDTLLNLAPAILTATDLSQLVKTSFIQVLLQKNCKETLDLYWHGQERQIVLATLDVFEEAPLSQEIIHQLDHQLMDYPNQRQVIIQEAVFHLMQLYPFVGEVIQDIDHWVLLYQQKFIQHTFLTAENEQQNQQKKWFNKLIAII</sequence>